<dbReference type="Proteomes" id="UP000325313">
    <property type="component" value="Unassembled WGS sequence"/>
</dbReference>
<organism evidence="3 4">
    <name type="scientific">Puccinia graminis f. sp. tritici</name>
    <dbReference type="NCBI Taxonomy" id="56615"/>
    <lineage>
        <taxon>Eukaryota</taxon>
        <taxon>Fungi</taxon>
        <taxon>Dikarya</taxon>
        <taxon>Basidiomycota</taxon>
        <taxon>Pucciniomycotina</taxon>
        <taxon>Pucciniomycetes</taxon>
        <taxon>Pucciniales</taxon>
        <taxon>Pucciniaceae</taxon>
        <taxon>Puccinia</taxon>
    </lineage>
</organism>
<reference evidence="3 4" key="1">
    <citation type="submission" date="2019-05" db="EMBL/GenBank/DDBJ databases">
        <title>Emergence of the Ug99 lineage of the wheat stem rust pathogen through somatic hybridization.</title>
        <authorList>
            <person name="Li F."/>
            <person name="Upadhyaya N.M."/>
            <person name="Sperschneider J."/>
            <person name="Matny O."/>
            <person name="Nguyen-Phuc H."/>
            <person name="Mago R."/>
            <person name="Raley C."/>
            <person name="Miller M.E."/>
            <person name="Silverstein K.A.T."/>
            <person name="Henningsen E."/>
            <person name="Hirsch C.D."/>
            <person name="Visser B."/>
            <person name="Pretorius Z.A."/>
            <person name="Steffenson B.J."/>
            <person name="Schwessinger B."/>
            <person name="Dodds P.N."/>
            <person name="Figueroa M."/>
        </authorList>
    </citation>
    <scope>NUCLEOTIDE SEQUENCE [LARGE SCALE GENOMIC DNA]</scope>
    <source>
        <strain evidence="3 4">Ug99</strain>
    </source>
</reference>
<keyword evidence="2" id="KW-0732">Signal</keyword>
<feature type="region of interest" description="Disordered" evidence="1">
    <location>
        <begin position="137"/>
        <end position="159"/>
    </location>
</feature>
<feature type="chain" id="PRO_5022806648" evidence="2">
    <location>
        <begin position="20"/>
        <end position="272"/>
    </location>
</feature>
<name>A0A5B0SLU4_PUCGR</name>
<proteinExistence type="predicted"/>
<evidence type="ECO:0000256" key="1">
    <source>
        <dbReference type="SAM" id="MobiDB-lite"/>
    </source>
</evidence>
<evidence type="ECO:0000313" key="4">
    <source>
        <dbReference type="Proteomes" id="UP000325313"/>
    </source>
</evidence>
<protein>
    <submittedName>
        <fullName evidence="3">Uncharacterized protein</fullName>
    </submittedName>
</protein>
<accession>A0A5B0SLU4</accession>
<feature type="compositionally biased region" description="Basic and acidic residues" evidence="1">
    <location>
        <begin position="137"/>
        <end position="157"/>
    </location>
</feature>
<comment type="caution">
    <text evidence="3">The sequence shown here is derived from an EMBL/GenBank/DDBJ whole genome shotgun (WGS) entry which is preliminary data.</text>
</comment>
<evidence type="ECO:0000313" key="3">
    <source>
        <dbReference type="EMBL" id="KAA1138525.1"/>
    </source>
</evidence>
<dbReference type="AlphaFoldDB" id="A0A5B0SLU4"/>
<dbReference type="EMBL" id="VDEP01000002">
    <property type="protein sequence ID" value="KAA1138525.1"/>
    <property type="molecule type" value="Genomic_DNA"/>
</dbReference>
<gene>
    <name evidence="3" type="ORF">PGTUg99_025774</name>
</gene>
<sequence>MKAILLWNILFGVLASGLANDSHLEGNDVNEEIKSSATHHLSKRDIDLHGNFPGLGGNDLAGKVFTTTGSRITQSNNVLPTRNRKALSFIDNPNVQQKEGINPALQVNPLQQAIKNNRALLASVTESKESDHLPLIHESVDVKHTPQDPPSSEKDSVNADATVNLARRGLVRRSLFEQQLLEKRELKSAAGQSKLILDSFFFSLQKLTIMRLSLPMISRHRIIKILQLSSFPTELGRIPGSRWIERDDRLTGGLESSHRSQQVFFWTQRIIS</sequence>
<feature type="signal peptide" evidence="2">
    <location>
        <begin position="1"/>
        <end position="19"/>
    </location>
</feature>
<evidence type="ECO:0000256" key="2">
    <source>
        <dbReference type="SAM" id="SignalP"/>
    </source>
</evidence>